<name>Q11CJ5_CHESB</name>
<organism evidence="2">
    <name type="scientific">Chelativorans sp. (strain BNC1)</name>
    <dbReference type="NCBI Taxonomy" id="266779"/>
    <lineage>
        <taxon>Bacteria</taxon>
        <taxon>Pseudomonadati</taxon>
        <taxon>Pseudomonadota</taxon>
        <taxon>Alphaproteobacteria</taxon>
        <taxon>Hyphomicrobiales</taxon>
        <taxon>Phyllobacteriaceae</taxon>
        <taxon>Chelativorans</taxon>
    </lineage>
</organism>
<gene>
    <name evidence="2" type="ordered locus">Meso_3509</name>
</gene>
<dbReference type="STRING" id="266779.Meso_3509"/>
<sequence length="164" mass="17449" precursor="true">MERLVCGALAGLSATMAMTAAMRHLWPRLRADTRYPLPPREIIEQVKPIGGESASRIQTLLAHFGFGALAGGIYACLTPRRPNGVLYGLAVWAGSYFGWIPALGMLKPATRHPAARNLLMLAAHVIWGAALAAGLNELEGASKSIFSGGTSADAEDNITARRRV</sequence>
<dbReference type="AlphaFoldDB" id="Q11CJ5"/>
<dbReference type="EMBL" id="CP000390">
    <property type="protein sequence ID" value="ABG64880.1"/>
    <property type="molecule type" value="Genomic_DNA"/>
</dbReference>
<proteinExistence type="predicted"/>
<feature type="transmembrane region" description="Helical" evidence="1">
    <location>
        <begin position="118"/>
        <end position="135"/>
    </location>
</feature>
<evidence type="ECO:0000256" key="1">
    <source>
        <dbReference type="SAM" id="Phobius"/>
    </source>
</evidence>
<dbReference type="eggNOG" id="ENOG5032UV9">
    <property type="taxonomic scope" value="Bacteria"/>
</dbReference>
<feature type="transmembrane region" description="Helical" evidence="1">
    <location>
        <begin position="57"/>
        <end position="77"/>
    </location>
</feature>
<dbReference type="KEGG" id="mes:Meso_3509"/>
<accession>Q11CJ5</accession>
<keyword evidence="1" id="KW-0472">Membrane</keyword>
<feature type="transmembrane region" description="Helical" evidence="1">
    <location>
        <begin position="84"/>
        <end position="106"/>
    </location>
</feature>
<reference evidence="2" key="1">
    <citation type="submission" date="2006-06" db="EMBL/GenBank/DDBJ databases">
        <title>Complete sequence of chromosome of Chelativorans sp. BNC1.</title>
        <authorList>
            <consortium name="US DOE Joint Genome Institute"/>
            <person name="Copeland A."/>
            <person name="Lucas S."/>
            <person name="Lapidus A."/>
            <person name="Barry K."/>
            <person name="Detter J.C."/>
            <person name="Glavina del Rio T."/>
            <person name="Hammon N."/>
            <person name="Israni S."/>
            <person name="Dalin E."/>
            <person name="Tice H."/>
            <person name="Pitluck S."/>
            <person name="Chertkov O."/>
            <person name="Brettin T."/>
            <person name="Bruce D."/>
            <person name="Han C."/>
            <person name="Tapia R."/>
            <person name="Gilna P."/>
            <person name="Schmutz J."/>
            <person name="Larimer F."/>
            <person name="Land M."/>
            <person name="Hauser L."/>
            <person name="Kyrpides N."/>
            <person name="Mikhailova N."/>
            <person name="Richardson P."/>
        </authorList>
    </citation>
    <scope>NUCLEOTIDE SEQUENCE</scope>
    <source>
        <strain evidence="2">BNC1</strain>
    </source>
</reference>
<keyword evidence="1" id="KW-0812">Transmembrane</keyword>
<protein>
    <recommendedName>
        <fullName evidence="3">DUF1440 domain-containing protein</fullName>
    </recommendedName>
</protein>
<evidence type="ECO:0008006" key="3">
    <source>
        <dbReference type="Google" id="ProtNLM"/>
    </source>
</evidence>
<evidence type="ECO:0000313" key="2">
    <source>
        <dbReference type="EMBL" id="ABG64880.1"/>
    </source>
</evidence>
<keyword evidence="1" id="KW-1133">Transmembrane helix</keyword>
<dbReference type="HOGENOM" id="CLU_142280_0_0_5"/>